<feature type="transmembrane region" description="Helical" evidence="1">
    <location>
        <begin position="6"/>
        <end position="24"/>
    </location>
</feature>
<dbReference type="EMBL" id="CP000910">
    <property type="protein sequence ID" value="ABY23887.1"/>
    <property type="molecule type" value="Genomic_DNA"/>
</dbReference>
<evidence type="ECO:0000313" key="2">
    <source>
        <dbReference type="EMBL" id="ABY23887.1"/>
    </source>
</evidence>
<dbReference type="HOGENOM" id="CLU_1110683_0_0_11"/>
<dbReference type="STRING" id="288705.RSal33209_2155"/>
<proteinExistence type="predicted"/>
<accession>A9WSU9</accession>
<reference evidence="3" key="1">
    <citation type="journal article" date="2008" name="J. Bacteriol.">
        <title>Genome sequence of the fish pathogen Renibacterium salmoninarum suggests reductive evolution away from an environmental Arthrobacter ancestor.</title>
        <authorList>
            <person name="Wiens G.D."/>
            <person name="Rockey D.D."/>
            <person name="Wu Z."/>
            <person name="Chang J."/>
            <person name="Levy R."/>
            <person name="Crane S."/>
            <person name="Chen D.S."/>
            <person name="Capri G.R."/>
            <person name="Burnett J.R."/>
            <person name="Sudheesh P.S."/>
            <person name="Schipma M.J."/>
            <person name="Burd H."/>
            <person name="Bhattacharyya A."/>
            <person name="Rhodes L.D."/>
            <person name="Kaul R."/>
            <person name="Strom M.S."/>
        </authorList>
    </citation>
    <scope>NUCLEOTIDE SEQUENCE [LARGE SCALE GENOMIC DNA]</scope>
    <source>
        <strain evidence="3">ATCC 33209 / DSM 20767 / JCM 11484 / NBRC 15589 / NCIMB 2235</strain>
    </source>
</reference>
<dbReference type="KEGG" id="rsa:RSal33209_2155"/>
<feature type="transmembrane region" description="Helical" evidence="1">
    <location>
        <begin position="188"/>
        <end position="207"/>
    </location>
</feature>
<evidence type="ECO:0000313" key="3">
    <source>
        <dbReference type="Proteomes" id="UP000002007"/>
    </source>
</evidence>
<keyword evidence="1" id="KW-1133">Transmembrane helix</keyword>
<protein>
    <submittedName>
        <fullName evidence="2">Molybdopterin dependent oxidoreductase</fullName>
    </submittedName>
</protein>
<gene>
    <name evidence="2" type="ordered locus">RSal33209_2155</name>
</gene>
<dbReference type="Proteomes" id="UP000002007">
    <property type="component" value="Chromosome"/>
</dbReference>
<feature type="transmembrane region" description="Helical" evidence="1">
    <location>
        <begin position="99"/>
        <end position="119"/>
    </location>
</feature>
<evidence type="ECO:0000256" key="1">
    <source>
        <dbReference type="SAM" id="Phobius"/>
    </source>
</evidence>
<keyword evidence="1" id="KW-0472">Membrane</keyword>
<name>A9WSU9_RENSM</name>
<feature type="transmembrane region" description="Helical" evidence="1">
    <location>
        <begin position="150"/>
        <end position="167"/>
    </location>
</feature>
<feature type="transmembrane region" description="Helical" evidence="1">
    <location>
        <begin position="45"/>
        <end position="66"/>
    </location>
</feature>
<dbReference type="eggNOG" id="COG2041">
    <property type="taxonomic scope" value="Bacteria"/>
</dbReference>
<dbReference type="AlphaFoldDB" id="A9WSU9"/>
<organism evidence="2 3">
    <name type="scientific">Renibacterium salmoninarum (strain ATCC 33209 / DSM 20767 / JCM 11484 / NBRC 15589 / NCIMB 2235)</name>
    <dbReference type="NCBI Taxonomy" id="288705"/>
    <lineage>
        <taxon>Bacteria</taxon>
        <taxon>Bacillati</taxon>
        <taxon>Actinomycetota</taxon>
        <taxon>Actinomycetes</taxon>
        <taxon>Micrococcales</taxon>
        <taxon>Micrococcaceae</taxon>
        <taxon>Renibacterium</taxon>
    </lineage>
</organism>
<feature type="transmembrane region" description="Helical" evidence="1">
    <location>
        <begin position="126"/>
        <end position="144"/>
    </location>
</feature>
<sequence length="250" mass="25836">MRPQLMSFFGLNVVACSGLAATHLDGARLRIVCMRKSWIKRALSGVTSALAALGVGELVALAVPGISSPLTVVGAFVVDIVPPWAKDFAIETFGTNDKLALMVGLGVVVLLVAALAGLLERPRRPLGSIKITVFGLAGAIAAAARANSSWLAVLPSLLGALVGILVLQMLSRKVSGTKLSIGLLDRRSFLQLVTASAVIAVAAGALGRIAKQASPSVIDFVLPTPKNREIIPEGADLKIPGLSPLCHSEL</sequence>
<keyword evidence="1" id="KW-0812">Transmembrane</keyword>
<keyword evidence="3" id="KW-1185">Reference proteome</keyword>